<feature type="compositionally biased region" description="Pro residues" evidence="3">
    <location>
        <begin position="37"/>
        <end position="47"/>
    </location>
</feature>
<evidence type="ECO:0000259" key="4">
    <source>
        <dbReference type="PROSITE" id="PS50961"/>
    </source>
</evidence>
<dbReference type="EMBL" id="GDJX01020418">
    <property type="protein sequence ID" value="JAT47518.1"/>
    <property type="molecule type" value="Transcribed_RNA"/>
</dbReference>
<evidence type="ECO:0000313" key="6">
    <source>
        <dbReference type="EMBL" id="JAT56234.1"/>
    </source>
</evidence>
<feature type="compositionally biased region" description="Low complexity" evidence="3">
    <location>
        <begin position="311"/>
        <end position="326"/>
    </location>
</feature>
<feature type="compositionally biased region" description="Polar residues" evidence="3">
    <location>
        <begin position="7"/>
        <end position="27"/>
    </location>
</feature>
<dbReference type="PANTHER" id="PTHR22792">
    <property type="entry name" value="LUPUS LA PROTEIN-RELATED"/>
    <property type="match status" value="1"/>
</dbReference>
<feature type="compositionally biased region" description="Polar residues" evidence="3">
    <location>
        <begin position="546"/>
        <end position="555"/>
    </location>
</feature>
<evidence type="ECO:0000256" key="2">
    <source>
        <dbReference type="PROSITE-ProRule" id="PRU00332"/>
    </source>
</evidence>
<dbReference type="FunFam" id="1.10.10.10:FF:000131">
    <property type="entry name" value="la-related protein 1B isoform X2"/>
    <property type="match status" value="1"/>
</dbReference>
<feature type="compositionally biased region" description="Gly residues" evidence="3">
    <location>
        <begin position="242"/>
        <end position="256"/>
    </location>
</feature>
<feature type="region of interest" description="Disordered" evidence="3">
    <location>
        <begin position="526"/>
        <end position="555"/>
    </location>
</feature>
<dbReference type="Pfam" id="PF05383">
    <property type="entry name" value="La"/>
    <property type="match status" value="1"/>
</dbReference>
<name>A0A1D1YNM6_9ARAE</name>
<sequence length="555" mass="58316">MAAAADPSSNPHSPQFRRTSGNLSSPWSHIVRGEPDPAAPPSPPASIAPPEGLDRSPLATAASDSPPAAGPPGAAEVLDQGGGGGNAAAALSREKKSAWSRPSNGSAEAEPVMGAVSWPALSEATRASPKSSYSDSLKGPSDGSVFAPPAPVVTSSPSKPTANISNSNPSTNNAAPARQKSMKRGGGGNTSGTTITSKGGVVLPNGRPVVPPLMPPASAEASHDSSGKPVTSEPPIRDLTNKGGGNWDHGSRGGGFSSQLHGGNEHHRSYGGNKRGNNVAGGPHHNFGNRRDQGGTHEWSHRSFGGGRDVQMQQRPQHQPRPMARPFLRPPRLVTPPFIPPPPRLSTFGSPMGYHDIPSHHFYVPTPPPPESLVGMPFVAPPAMFFAAPDPQLQAAVAKQIDYYFSPQNLCKDIYLRQNMDEEGWVPVSLIAGFNRVRNLTNNVQFILETLKTSTMVEVQGDKVRRRNDWMNWPPLALAPNLSHPSALSNSDSLAARMRHVGLEEGNTSGNIMTGAIHTEMVLNSSLGDLNSQPPMAKTSIGDGSGQWTAQPGSD</sequence>
<dbReference type="SMART" id="SM00715">
    <property type="entry name" value="LA"/>
    <property type="match status" value="1"/>
</dbReference>
<keyword evidence="1 2" id="KW-0694">RNA-binding</keyword>
<dbReference type="InterPro" id="IPR036390">
    <property type="entry name" value="WH_DNA-bd_sf"/>
</dbReference>
<dbReference type="InterPro" id="IPR045180">
    <property type="entry name" value="La_dom_prot"/>
</dbReference>
<dbReference type="PANTHER" id="PTHR22792:SF132">
    <property type="entry name" value="LA-RELATED PROTEIN 1"/>
    <property type="match status" value="1"/>
</dbReference>
<feature type="compositionally biased region" description="Low complexity" evidence="3">
    <location>
        <begin position="191"/>
        <end position="200"/>
    </location>
</feature>
<gene>
    <name evidence="6" type="primary">LARP1B_10</name>
    <name evidence="5" type="synonym">LARP1B_4</name>
    <name evidence="5" type="ORF">g.118903</name>
    <name evidence="6" type="ORF">g.118914</name>
</gene>
<dbReference type="InterPro" id="IPR036388">
    <property type="entry name" value="WH-like_DNA-bd_sf"/>
</dbReference>
<accession>A0A1D1YNM6</accession>
<feature type="domain" description="HTH La-type RNA-binding" evidence="4">
    <location>
        <begin position="387"/>
        <end position="476"/>
    </location>
</feature>
<dbReference type="GO" id="GO:0005737">
    <property type="term" value="C:cytoplasm"/>
    <property type="evidence" value="ECO:0007669"/>
    <property type="project" value="UniProtKB-ARBA"/>
</dbReference>
<dbReference type="AlphaFoldDB" id="A0A1D1YNM6"/>
<proteinExistence type="predicted"/>
<feature type="compositionally biased region" description="Low complexity" evidence="3">
    <location>
        <begin position="56"/>
        <end position="75"/>
    </location>
</feature>
<reference evidence="6" key="1">
    <citation type="submission" date="2015-07" db="EMBL/GenBank/DDBJ databases">
        <title>Transcriptome Assembly of Anthurium amnicola.</title>
        <authorList>
            <person name="Suzuki J."/>
        </authorList>
    </citation>
    <scope>NUCLEOTIDE SEQUENCE</scope>
</reference>
<evidence type="ECO:0000256" key="3">
    <source>
        <dbReference type="SAM" id="MobiDB-lite"/>
    </source>
</evidence>
<evidence type="ECO:0000256" key="1">
    <source>
        <dbReference type="ARBA" id="ARBA00022884"/>
    </source>
</evidence>
<dbReference type="Gene3D" id="1.10.10.10">
    <property type="entry name" value="Winged helix-like DNA-binding domain superfamily/Winged helix DNA-binding domain"/>
    <property type="match status" value="1"/>
</dbReference>
<dbReference type="GO" id="GO:0003723">
    <property type="term" value="F:RNA binding"/>
    <property type="evidence" value="ECO:0007669"/>
    <property type="project" value="UniProtKB-UniRule"/>
</dbReference>
<dbReference type="InterPro" id="IPR006630">
    <property type="entry name" value="La_HTH"/>
</dbReference>
<feature type="region of interest" description="Disordered" evidence="3">
    <location>
        <begin position="1"/>
        <end position="111"/>
    </location>
</feature>
<dbReference type="CDD" id="cd07323">
    <property type="entry name" value="LAM"/>
    <property type="match status" value="1"/>
</dbReference>
<feature type="compositionally biased region" description="Low complexity" evidence="3">
    <location>
        <begin position="144"/>
        <end position="177"/>
    </location>
</feature>
<organism evidence="6">
    <name type="scientific">Anthurium amnicola</name>
    <dbReference type="NCBI Taxonomy" id="1678845"/>
    <lineage>
        <taxon>Eukaryota</taxon>
        <taxon>Viridiplantae</taxon>
        <taxon>Streptophyta</taxon>
        <taxon>Embryophyta</taxon>
        <taxon>Tracheophyta</taxon>
        <taxon>Spermatophyta</taxon>
        <taxon>Magnoliopsida</taxon>
        <taxon>Liliopsida</taxon>
        <taxon>Araceae</taxon>
        <taxon>Pothoideae</taxon>
        <taxon>Potheae</taxon>
        <taxon>Anthurium</taxon>
    </lineage>
</organism>
<protein>
    <submittedName>
        <fullName evidence="6">La-related protein 1B</fullName>
    </submittedName>
</protein>
<feature type="compositionally biased region" description="Basic and acidic residues" evidence="3">
    <location>
        <begin position="289"/>
        <end position="301"/>
    </location>
</feature>
<dbReference type="PROSITE" id="PS50961">
    <property type="entry name" value="HTH_LA"/>
    <property type="match status" value="1"/>
</dbReference>
<dbReference type="SUPFAM" id="SSF46785">
    <property type="entry name" value="Winged helix' DNA-binding domain"/>
    <property type="match status" value="1"/>
</dbReference>
<feature type="region of interest" description="Disordered" evidence="3">
    <location>
        <begin position="123"/>
        <end position="328"/>
    </location>
</feature>
<dbReference type="EMBL" id="GDJX01011702">
    <property type="protein sequence ID" value="JAT56234.1"/>
    <property type="molecule type" value="Transcribed_RNA"/>
</dbReference>
<evidence type="ECO:0000313" key="5">
    <source>
        <dbReference type="EMBL" id="JAT47518.1"/>
    </source>
</evidence>